<evidence type="ECO:0000313" key="4">
    <source>
        <dbReference type="EMBL" id="AZV45329.1"/>
    </source>
</evidence>
<dbReference type="KEGG" id="pasa:BAOM_4751"/>
<feature type="binding site" evidence="2">
    <location>
        <position position="140"/>
    </location>
    <ligand>
        <name>acetyl-CoA</name>
        <dbReference type="ChEBI" id="CHEBI:57288"/>
    </ligand>
</feature>
<dbReference type="InterPro" id="IPR050179">
    <property type="entry name" value="Trans_hexapeptide_repeat"/>
</dbReference>
<gene>
    <name evidence="4" type="ORF">BAOM_4751</name>
</gene>
<dbReference type="InterPro" id="IPR011004">
    <property type="entry name" value="Trimer_LpxA-like_sf"/>
</dbReference>
<evidence type="ECO:0000256" key="2">
    <source>
        <dbReference type="PIRSR" id="PIRSR620019-2"/>
    </source>
</evidence>
<protein>
    <recommendedName>
        <fullName evidence="3">PglD N-terminal domain-containing protein</fullName>
    </recommendedName>
</protein>
<dbReference type="SUPFAM" id="SSF51161">
    <property type="entry name" value="Trimeric LpxA-like enzymes"/>
    <property type="match status" value="1"/>
</dbReference>
<dbReference type="Proteomes" id="UP000283095">
    <property type="component" value="Chromosome"/>
</dbReference>
<organism evidence="4 5">
    <name type="scientific">Peribacillus asahii</name>
    <dbReference type="NCBI Taxonomy" id="228899"/>
    <lineage>
        <taxon>Bacteria</taxon>
        <taxon>Bacillati</taxon>
        <taxon>Bacillota</taxon>
        <taxon>Bacilli</taxon>
        <taxon>Bacillales</taxon>
        <taxon>Bacillaceae</taxon>
        <taxon>Peribacillus</taxon>
    </lineage>
</organism>
<dbReference type="InterPro" id="IPR020019">
    <property type="entry name" value="AcTrfase_PglD-like"/>
</dbReference>
<dbReference type="Gene3D" id="3.40.50.20">
    <property type="match status" value="1"/>
</dbReference>
<dbReference type="AlphaFoldDB" id="A0A3Q9RRR1"/>
<dbReference type="InterPro" id="IPR001451">
    <property type="entry name" value="Hexapep"/>
</dbReference>
<evidence type="ECO:0000259" key="3">
    <source>
        <dbReference type="Pfam" id="PF17836"/>
    </source>
</evidence>
<evidence type="ECO:0000313" key="5">
    <source>
        <dbReference type="Proteomes" id="UP000283095"/>
    </source>
</evidence>
<sequence length="205" mass="21464">MKPIIVIGEGGHSKVIQDIISASGVYTIIAILDDKYTELFEKDGIKIGPISEFSKLESSEAIIAIGSNHIRKKIVERLECVTYATLIHPSAIISPSANIAEGTVVMAGSIINADTIIGKHAIINSLAVIEHDNNIRDYAHISPGAILTGNVQVGEGTHIGAGVTIIPGKNVGNWSIIGAGATVVQDIPNDVTAVGIPAKVLKHLN</sequence>
<name>A0A3Q9RRR1_9BACI</name>
<reference evidence="4 5" key="1">
    <citation type="submission" date="2018-01" db="EMBL/GenBank/DDBJ databases">
        <title>Bacillus asahii Genome sequencing and assembly.</title>
        <authorList>
            <person name="Jiang H."/>
            <person name="Feng Y."/>
            <person name="Zhao F."/>
            <person name="Lin X."/>
        </authorList>
    </citation>
    <scope>NUCLEOTIDE SEQUENCE [LARGE SCALE GENOMIC DNA]</scope>
    <source>
        <strain evidence="4 5">OM18</strain>
    </source>
</reference>
<dbReference type="NCBIfam" id="TIGR03570">
    <property type="entry name" value="NeuD_NnaD"/>
    <property type="match status" value="1"/>
</dbReference>
<feature type="binding site" evidence="2">
    <location>
        <position position="66"/>
    </location>
    <ligand>
        <name>substrate</name>
    </ligand>
</feature>
<feature type="site" description="Increases basicity of active site His" evidence="1">
    <location>
        <position position="132"/>
    </location>
</feature>
<dbReference type="InterPro" id="IPR041561">
    <property type="entry name" value="PglD_N"/>
</dbReference>
<feature type="active site" description="Proton acceptor" evidence="1">
    <location>
        <position position="131"/>
    </location>
</feature>
<dbReference type="Pfam" id="PF17836">
    <property type="entry name" value="PglD_N"/>
    <property type="match status" value="1"/>
</dbReference>
<accession>A0A3Q9RRR1</accession>
<dbReference type="EMBL" id="CP026095">
    <property type="protein sequence ID" value="AZV45329.1"/>
    <property type="molecule type" value="Genomic_DNA"/>
</dbReference>
<dbReference type="Gene3D" id="2.160.10.10">
    <property type="entry name" value="Hexapeptide repeat proteins"/>
    <property type="match status" value="1"/>
</dbReference>
<dbReference type="OrthoDB" id="9794407at2"/>
<dbReference type="PANTHER" id="PTHR43300:SF7">
    <property type="entry name" value="UDP-N-ACETYLBACILLOSAMINE N-ACETYLTRANSFERASE"/>
    <property type="match status" value="1"/>
</dbReference>
<dbReference type="Pfam" id="PF00132">
    <property type="entry name" value="Hexapep"/>
    <property type="match status" value="1"/>
</dbReference>
<proteinExistence type="predicted"/>
<feature type="domain" description="PglD N-terminal" evidence="3">
    <location>
        <begin position="4"/>
        <end position="78"/>
    </location>
</feature>
<evidence type="ECO:0000256" key="1">
    <source>
        <dbReference type="PIRSR" id="PIRSR620019-1"/>
    </source>
</evidence>
<dbReference type="RefSeq" id="WP_127762141.1">
    <property type="nucleotide sequence ID" value="NZ_CP026095.1"/>
</dbReference>
<dbReference type="PANTHER" id="PTHR43300">
    <property type="entry name" value="ACETYLTRANSFERASE"/>
    <property type="match status" value="1"/>
</dbReference>
<dbReference type="CDD" id="cd03360">
    <property type="entry name" value="LbH_AT_putative"/>
    <property type="match status" value="1"/>
</dbReference>